<dbReference type="SUPFAM" id="SSF51735">
    <property type="entry name" value="NAD(P)-binding Rossmann-fold domains"/>
    <property type="match status" value="1"/>
</dbReference>
<evidence type="ECO:0000313" key="5">
    <source>
        <dbReference type="Proteomes" id="UP000504636"/>
    </source>
</evidence>
<name>A0A6A6YYI0_9PEZI</name>
<evidence type="ECO:0000256" key="1">
    <source>
        <dbReference type="ARBA" id="ARBA00023002"/>
    </source>
</evidence>
<evidence type="ECO:0000313" key="4">
    <source>
        <dbReference type="EMBL" id="KAF2813493.1"/>
    </source>
</evidence>
<dbReference type="OrthoDB" id="2735536at2759"/>
<reference evidence="6" key="2">
    <citation type="submission" date="2020-04" db="EMBL/GenBank/DDBJ databases">
        <authorList>
            <consortium name="NCBI Genome Project"/>
        </authorList>
    </citation>
    <scope>NUCLEOTIDE SEQUENCE</scope>
    <source>
        <strain evidence="6">CBS 304.34</strain>
    </source>
</reference>
<keyword evidence="1" id="KW-0560">Oxidoreductase</keyword>
<dbReference type="AlphaFoldDB" id="A0A6A6YYI0"/>
<sequence>MSSFSPEDLVLATGANGHVAQHVLAQLLALPQGPRVRATVRSASSAAGIESHFASHIVSKRLELTLVPDLLAPHAFSEALEGVTHIVHIASPLAIGVTDVERDLLLPAITGTTALLTTALSIPTLKTVVLTGSFAAVMDVAKHPRPGYTYTSADWNPITRSEAADPGLDLTRWPEVYRPFVTYMASKTLAEQAAWELWEREKPSWGLCVLLPTYIGGPYVLPLARGTAGLSWSTGLVWGVAEGGALPGVDYPDWVDVRDVAGAHVRALERAEEGRGRRVVLRGGGMVYSDIADIVRKNFPQLRPSDEKQVDKYHDVDTSEAAEVLGIKEWIPMEKMVVDSVSQLLEYERK</sequence>
<organism evidence="4">
    <name type="scientific">Mytilinidion resinicola</name>
    <dbReference type="NCBI Taxonomy" id="574789"/>
    <lineage>
        <taxon>Eukaryota</taxon>
        <taxon>Fungi</taxon>
        <taxon>Dikarya</taxon>
        <taxon>Ascomycota</taxon>
        <taxon>Pezizomycotina</taxon>
        <taxon>Dothideomycetes</taxon>
        <taxon>Pleosporomycetidae</taxon>
        <taxon>Mytilinidiales</taxon>
        <taxon>Mytilinidiaceae</taxon>
        <taxon>Mytilinidion</taxon>
    </lineage>
</organism>
<accession>A0A6A6YYI0</accession>
<dbReference type="RefSeq" id="XP_033580457.1">
    <property type="nucleotide sequence ID" value="XM_033727809.1"/>
</dbReference>
<reference evidence="6" key="3">
    <citation type="submission" date="2025-04" db="UniProtKB">
        <authorList>
            <consortium name="RefSeq"/>
        </authorList>
    </citation>
    <scope>IDENTIFICATION</scope>
    <source>
        <strain evidence="6">CBS 304.34</strain>
    </source>
</reference>
<proteinExistence type="inferred from homology"/>
<comment type="similarity">
    <text evidence="2">Belongs to the NAD(P)-dependent epimerase/dehydratase family. Dihydroflavonol-4-reductase subfamily.</text>
</comment>
<feature type="domain" description="NAD-dependent epimerase/dehydratase" evidence="3">
    <location>
        <begin position="10"/>
        <end position="277"/>
    </location>
</feature>
<dbReference type="InterPro" id="IPR001509">
    <property type="entry name" value="Epimerase_deHydtase"/>
</dbReference>
<gene>
    <name evidence="4 6" type="ORF">BDZ99DRAFT_568683</name>
</gene>
<dbReference type="PANTHER" id="PTHR10366">
    <property type="entry name" value="NAD DEPENDENT EPIMERASE/DEHYDRATASE"/>
    <property type="match status" value="1"/>
</dbReference>
<dbReference type="InterPro" id="IPR036291">
    <property type="entry name" value="NAD(P)-bd_dom_sf"/>
</dbReference>
<dbReference type="EMBL" id="MU003696">
    <property type="protein sequence ID" value="KAF2813493.1"/>
    <property type="molecule type" value="Genomic_DNA"/>
</dbReference>
<dbReference type="Pfam" id="PF01370">
    <property type="entry name" value="Epimerase"/>
    <property type="match status" value="1"/>
</dbReference>
<dbReference type="GO" id="GO:0016616">
    <property type="term" value="F:oxidoreductase activity, acting on the CH-OH group of donors, NAD or NADP as acceptor"/>
    <property type="evidence" value="ECO:0007669"/>
    <property type="project" value="TreeGrafter"/>
</dbReference>
<reference evidence="4 6" key="1">
    <citation type="journal article" date="2020" name="Stud. Mycol.">
        <title>101 Dothideomycetes genomes: a test case for predicting lifestyles and emergence of pathogens.</title>
        <authorList>
            <person name="Haridas S."/>
            <person name="Albert R."/>
            <person name="Binder M."/>
            <person name="Bloem J."/>
            <person name="Labutti K."/>
            <person name="Salamov A."/>
            <person name="Andreopoulos B."/>
            <person name="Baker S."/>
            <person name="Barry K."/>
            <person name="Bills G."/>
            <person name="Bluhm B."/>
            <person name="Cannon C."/>
            <person name="Castanera R."/>
            <person name="Culley D."/>
            <person name="Daum C."/>
            <person name="Ezra D."/>
            <person name="Gonzalez J."/>
            <person name="Henrissat B."/>
            <person name="Kuo A."/>
            <person name="Liang C."/>
            <person name="Lipzen A."/>
            <person name="Lutzoni F."/>
            <person name="Magnuson J."/>
            <person name="Mondo S."/>
            <person name="Nolan M."/>
            <person name="Ohm R."/>
            <person name="Pangilinan J."/>
            <person name="Park H.-J."/>
            <person name="Ramirez L."/>
            <person name="Alfaro M."/>
            <person name="Sun H."/>
            <person name="Tritt A."/>
            <person name="Yoshinaga Y."/>
            <person name="Zwiers L.-H."/>
            <person name="Turgeon B."/>
            <person name="Goodwin S."/>
            <person name="Spatafora J."/>
            <person name="Crous P."/>
            <person name="Grigoriev I."/>
        </authorList>
    </citation>
    <scope>NUCLEOTIDE SEQUENCE</scope>
    <source>
        <strain evidence="4 6">CBS 304.34</strain>
    </source>
</reference>
<keyword evidence="5" id="KW-1185">Reference proteome</keyword>
<dbReference type="PANTHER" id="PTHR10366:SF564">
    <property type="entry name" value="STEROL-4-ALPHA-CARBOXYLATE 3-DEHYDROGENASE, DECARBOXYLATING"/>
    <property type="match status" value="1"/>
</dbReference>
<dbReference type="Proteomes" id="UP000504636">
    <property type="component" value="Unplaced"/>
</dbReference>
<evidence type="ECO:0000259" key="3">
    <source>
        <dbReference type="Pfam" id="PF01370"/>
    </source>
</evidence>
<protein>
    <submittedName>
        <fullName evidence="4 6">Aldehyde reductase II</fullName>
    </submittedName>
</protein>
<dbReference type="Gene3D" id="3.40.50.720">
    <property type="entry name" value="NAD(P)-binding Rossmann-like Domain"/>
    <property type="match status" value="1"/>
</dbReference>
<dbReference type="InterPro" id="IPR050425">
    <property type="entry name" value="NAD(P)_dehydrat-like"/>
</dbReference>
<evidence type="ECO:0000256" key="2">
    <source>
        <dbReference type="ARBA" id="ARBA00023445"/>
    </source>
</evidence>
<dbReference type="GeneID" id="54468702"/>
<evidence type="ECO:0000313" key="6">
    <source>
        <dbReference type="RefSeq" id="XP_033580457.1"/>
    </source>
</evidence>